<dbReference type="Gene3D" id="3.30.70.240">
    <property type="match status" value="1"/>
</dbReference>
<evidence type="ECO:0000256" key="1">
    <source>
        <dbReference type="ARBA" id="ARBA00007433"/>
    </source>
</evidence>
<name>A0A7G9YM06_9EURY</name>
<dbReference type="Pfam" id="PF01172">
    <property type="entry name" value="SBDS_N"/>
    <property type="match status" value="1"/>
</dbReference>
<dbReference type="PANTHER" id="PTHR10927">
    <property type="entry name" value="RIBOSOME MATURATION PROTEIN SBDS"/>
    <property type="match status" value="1"/>
</dbReference>
<gene>
    <name evidence="5" type="ORF">KNGNHFEO_00037</name>
</gene>
<comment type="similarity">
    <text evidence="1">Belongs to the SDO1/SBDS family.</text>
</comment>
<dbReference type="NCBIfam" id="TIGR00291">
    <property type="entry name" value="RNA_SBDS"/>
    <property type="match status" value="1"/>
</dbReference>
<dbReference type="InterPro" id="IPR002140">
    <property type="entry name" value="Sdo1/SBDS"/>
</dbReference>
<dbReference type="Pfam" id="PF09377">
    <property type="entry name" value="SBDS_domain_II"/>
    <property type="match status" value="1"/>
</dbReference>
<dbReference type="PANTHER" id="PTHR10927:SF4">
    <property type="entry name" value="RIBOSOME MATURATION PROTEIN SDO1 HOMOLOG"/>
    <property type="match status" value="1"/>
</dbReference>
<dbReference type="InterPro" id="IPR036786">
    <property type="entry name" value="Ribosome_mat_SBDS_N_sf"/>
</dbReference>
<dbReference type="InterPro" id="IPR046928">
    <property type="entry name" value="SDO1/SBDS_C"/>
</dbReference>
<evidence type="ECO:0000313" key="5">
    <source>
        <dbReference type="EMBL" id="QNO49040.1"/>
    </source>
</evidence>
<dbReference type="InterPro" id="IPR039100">
    <property type="entry name" value="Sdo1/SBDS-like"/>
</dbReference>
<feature type="domain" description="Ribosome maturation protein SDO1/SBDS C-terminal" evidence="4">
    <location>
        <begin position="165"/>
        <end position="231"/>
    </location>
</feature>
<dbReference type="Gene3D" id="1.10.10.900">
    <property type="entry name" value="SBDS protein C-terminal domain, subdomain 1"/>
    <property type="match status" value="1"/>
</dbReference>
<sequence length="231" mass="25746">MVTLDNAITARLKRGDKHFEVMVDPELALSLRKGEDVDIAAMLAVEDVFENASRGDHPSKESVEGTFETTDIFVIAEHIVKHGELHLTKEQRKQIIEDKRRQVVRIIAQGAFNPQTKAPHPVSRIEKAMEEAGIHIDPMKGIDELVNKTMDAIRPIIPIRFDTVEVAVRIPADYAAKSYGEVMGFGELVKEEWQADGSWIGVVKIPAGIQLDFYGLVNRLTKGGAEIKLLK</sequence>
<proteinExistence type="inferred from homology"/>
<organism evidence="5">
    <name type="scientific">Candidatus Methanogaster sp. ANME-2c ERB4</name>
    <dbReference type="NCBI Taxonomy" id="2759911"/>
    <lineage>
        <taxon>Archaea</taxon>
        <taxon>Methanobacteriati</taxon>
        <taxon>Methanobacteriota</taxon>
        <taxon>Stenosarchaea group</taxon>
        <taxon>Methanomicrobia</taxon>
        <taxon>Methanosarcinales</taxon>
        <taxon>ANME-2 cluster</taxon>
        <taxon>Candidatus Methanogasteraceae</taxon>
        <taxon>Candidatus Methanogaster</taxon>
    </lineage>
</organism>
<dbReference type="InterPro" id="IPR035647">
    <property type="entry name" value="EFG_III/V"/>
</dbReference>
<dbReference type="SUPFAM" id="SSF89895">
    <property type="entry name" value="FYSH domain"/>
    <property type="match status" value="1"/>
</dbReference>
<dbReference type="Pfam" id="PF20268">
    <property type="entry name" value="SBDS_C"/>
    <property type="match status" value="1"/>
</dbReference>
<dbReference type="EMBL" id="MT631369">
    <property type="protein sequence ID" value="QNO49040.1"/>
    <property type="molecule type" value="Genomic_DNA"/>
</dbReference>
<feature type="domain" description="Ribosome maturation protein SDO1/SBDS central" evidence="3">
    <location>
        <begin position="101"/>
        <end position="161"/>
    </location>
</feature>
<dbReference type="SUPFAM" id="SSF54980">
    <property type="entry name" value="EF-G C-terminal domain-like"/>
    <property type="match status" value="1"/>
</dbReference>
<dbReference type="InterPro" id="IPR037188">
    <property type="entry name" value="Sdo1/SBDS_central_sf"/>
</dbReference>
<dbReference type="GO" id="GO:0042256">
    <property type="term" value="P:cytosolic ribosome assembly"/>
    <property type="evidence" value="ECO:0007669"/>
    <property type="project" value="InterPro"/>
</dbReference>
<accession>A0A7G9YM06</accession>
<evidence type="ECO:0000259" key="3">
    <source>
        <dbReference type="Pfam" id="PF09377"/>
    </source>
</evidence>
<protein>
    <submittedName>
        <fullName evidence="5">Ribosome maturation protein SDO1</fullName>
    </submittedName>
</protein>
<dbReference type="AlphaFoldDB" id="A0A7G9YM06"/>
<dbReference type="SUPFAM" id="SSF109728">
    <property type="entry name" value="Hypothetical protein AF0491, middle domain"/>
    <property type="match status" value="1"/>
</dbReference>
<dbReference type="Gene3D" id="3.30.1250.10">
    <property type="entry name" value="Ribosome maturation protein SBDS, N-terminal domain"/>
    <property type="match status" value="1"/>
</dbReference>
<reference evidence="5" key="1">
    <citation type="submission" date="2020-06" db="EMBL/GenBank/DDBJ databases">
        <title>Unique genomic features of the anaerobic methanotrophic archaea.</title>
        <authorList>
            <person name="Chadwick G.L."/>
            <person name="Skennerton C.T."/>
            <person name="Laso-Perez R."/>
            <person name="Leu A.O."/>
            <person name="Speth D.R."/>
            <person name="Yu H."/>
            <person name="Morgan-Lang C."/>
            <person name="Hatzenpichler R."/>
            <person name="Goudeau D."/>
            <person name="Malmstrom R."/>
            <person name="Brazelton W.J."/>
            <person name="Woyke T."/>
            <person name="Hallam S.J."/>
            <person name="Tyson G.W."/>
            <person name="Wegener G."/>
            <person name="Boetius A."/>
            <person name="Orphan V."/>
        </authorList>
    </citation>
    <scope>NUCLEOTIDE SEQUENCE</scope>
</reference>
<evidence type="ECO:0000259" key="4">
    <source>
        <dbReference type="Pfam" id="PF20268"/>
    </source>
</evidence>
<dbReference type="InterPro" id="IPR019783">
    <property type="entry name" value="SDO1/SBDS_N"/>
</dbReference>
<evidence type="ECO:0000259" key="2">
    <source>
        <dbReference type="Pfam" id="PF01172"/>
    </source>
</evidence>
<feature type="domain" description="Ribosome maturation protein SDO1/SBDS N-terminal" evidence="2">
    <location>
        <begin position="6"/>
        <end position="93"/>
    </location>
</feature>
<dbReference type="InterPro" id="IPR018978">
    <property type="entry name" value="SDO1/SBDS_central"/>
</dbReference>